<evidence type="ECO:0000259" key="1">
    <source>
        <dbReference type="Pfam" id="PF04069"/>
    </source>
</evidence>
<dbReference type="CDD" id="cd13528">
    <property type="entry name" value="PBP2_osmoprotectants"/>
    <property type="match status" value="1"/>
</dbReference>
<evidence type="ECO:0000313" key="2">
    <source>
        <dbReference type="EMBL" id="SET29740.1"/>
    </source>
</evidence>
<feature type="domain" description="ABC-type glycine betaine transport system substrate-binding" evidence="1">
    <location>
        <begin position="45"/>
        <end position="306"/>
    </location>
</feature>
<dbReference type="Proteomes" id="UP000199568">
    <property type="component" value="Unassembled WGS sequence"/>
</dbReference>
<keyword evidence="3" id="KW-1185">Reference proteome</keyword>
<dbReference type="Pfam" id="PF04069">
    <property type="entry name" value="OpuAC"/>
    <property type="match status" value="1"/>
</dbReference>
<dbReference type="Gene3D" id="3.40.190.120">
    <property type="entry name" value="Osmoprotection protein (prox), domain 2"/>
    <property type="match status" value="1"/>
</dbReference>
<dbReference type="Gene3D" id="3.40.190.10">
    <property type="entry name" value="Periplasmic binding protein-like II"/>
    <property type="match status" value="1"/>
</dbReference>
<dbReference type="RefSeq" id="WP_090443014.1">
    <property type="nucleotide sequence ID" value="NZ_FOHU01000007.1"/>
</dbReference>
<organism evidence="2 3">
    <name type="scientific">Natronincola peptidivorans</name>
    <dbReference type="NCBI Taxonomy" id="426128"/>
    <lineage>
        <taxon>Bacteria</taxon>
        <taxon>Bacillati</taxon>
        <taxon>Bacillota</taxon>
        <taxon>Clostridia</taxon>
        <taxon>Peptostreptococcales</taxon>
        <taxon>Natronincolaceae</taxon>
        <taxon>Natronincola</taxon>
    </lineage>
</organism>
<dbReference type="GO" id="GO:0022857">
    <property type="term" value="F:transmembrane transporter activity"/>
    <property type="evidence" value="ECO:0007669"/>
    <property type="project" value="InterPro"/>
</dbReference>
<dbReference type="PROSITE" id="PS51257">
    <property type="entry name" value="PROKAR_LIPOPROTEIN"/>
    <property type="match status" value="1"/>
</dbReference>
<protein>
    <submittedName>
        <fullName evidence="2">Osmoprotectant transport system substrate-binding protein</fullName>
    </submittedName>
</protein>
<dbReference type="STRING" id="426128.SAMN05660297_01967"/>
<dbReference type="OrthoDB" id="9801163at2"/>
<proteinExistence type="predicted"/>
<gene>
    <name evidence="2" type="ORF">SAMN05660297_01967</name>
</gene>
<dbReference type="SUPFAM" id="SSF53850">
    <property type="entry name" value="Periplasmic binding protein-like II"/>
    <property type="match status" value="1"/>
</dbReference>
<dbReference type="EMBL" id="FOHU01000007">
    <property type="protein sequence ID" value="SET29740.1"/>
    <property type="molecule type" value="Genomic_DNA"/>
</dbReference>
<sequence>MNFLKNKKILLFISMFLVFNLVLVGCGGGTATEDENGEEQVAAGEITIGTKDFTESILLANIFKVLIEEKTDLQVNVTELGGTMVAFEALRNDDIQMYPEYTGTGYITILGHEEILSPDETYEIVKTEFMDQWDLEWLGELGFNNTYTLALRQDRLDELGISTFSELNEIAGELSLGATMEFVERQDGLPGLQAAYGFEFGDVVDLDAGLMYTAVREGQVDVITAFATDGRIPAYELGILEDDLNFFPPYFAAPLVRADALEQYPELADVLAELEGQIDDETMAELNFQVDEAALREETVARDFLQSIGLI</sequence>
<dbReference type="AlphaFoldDB" id="A0A1I0DBR2"/>
<accession>A0A1I0DBR2</accession>
<dbReference type="GO" id="GO:0043190">
    <property type="term" value="C:ATP-binding cassette (ABC) transporter complex"/>
    <property type="evidence" value="ECO:0007669"/>
    <property type="project" value="InterPro"/>
</dbReference>
<evidence type="ECO:0000313" key="3">
    <source>
        <dbReference type="Proteomes" id="UP000199568"/>
    </source>
</evidence>
<name>A0A1I0DBR2_9FIRM</name>
<dbReference type="InterPro" id="IPR007210">
    <property type="entry name" value="ABC_Gly_betaine_transp_sub-bd"/>
</dbReference>
<reference evidence="2 3" key="1">
    <citation type="submission" date="2016-10" db="EMBL/GenBank/DDBJ databases">
        <authorList>
            <person name="de Groot N.N."/>
        </authorList>
    </citation>
    <scope>NUCLEOTIDE SEQUENCE [LARGE SCALE GENOMIC DNA]</scope>
    <source>
        <strain evidence="2 3">DSM 18979</strain>
    </source>
</reference>